<dbReference type="GO" id="GO:0005546">
    <property type="term" value="F:phosphatidylinositol-4,5-bisphosphate binding"/>
    <property type="evidence" value="ECO:0007669"/>
    <property type="project" value="TreeGrafter"/>
</dbReference>
<dbReference type="GO" id="GO:0005545">
    <property type="term" value="F:1-phosphatidylinositol binding"/>
    <property type="evidence" value="ECO:0007669"/>
    <property type="project" value="InterPro"/>
</dbReference>
<dbReference type="CDD" id="cd16988">
    <property type="entry name" value="ANTH_N_YAP180"/>
    <property type="match status" value="1"/>
</dbReference>
<dbReference type="FunFam" id="1.25.40.90:FF:000025">
    <property type="entry name" value="ENTH domain protein"/>
    <property type="match status" value="1"/>
</dbReference>
<feature type="compositionally biased region" description="Low complexity" evidence="3">
    <location>
        <begin position="279"/>
        <end position="293"/>
    </location>
</feature>
<dbReference type="GO" id="GO:0032050">
    <property type="term" value="F:clathrin heavy chain binding"/>
    <property type="evidence" value="ECO:0007669"/>
    <property type="project" value="TreeGrafter"/>
</dbReference>
<dbReference type="GO" id="GO:0006900">
    <property type="term" value="P:vesicle budding from membrane"/>
    <property type="evidence" value="ECO:0007669"/>
    <property type="project" value="TreeGrafter"/>
</dbReference>
<proteinExistence type="predicted"/>
<evidence type="ECO:0000256" key="3">
    <source>
        <dbReference type="SAM" id="MobiDB-lite"/>
    </source>
</evidence>
<dbReference type="PANTHER" id="PTHR22951">
    <property type="entry name" value="CLATHRIN ASSEMBLY PROTEIN"/>
    <property type="match status" value="1"/>
</dbReference>
<dbReference type="GO" id="GO:0030136">
    <property type="term" value="C:clathrin-coated vesicle"/>
    <property type="evidence" value="ECO:0007669"/>
    <property type="project" value="InterPro"/>
</dbReference>
<dbReference type="Gene3D" id="1.25.40.90">
    <property type="match status" value="1"/>
</dbReference>
<evidence type="ECO:0000259" key="4">
    <source>
        <dbReference type="PROSITE" id="PS50942"/>
    </source>
</evidence>
<dbReference type="STRING" id="1314773.A0A3N2PZI7"/>
<dbReference type="InterPro" id="IPR011417">
    <property type="entry name" value="ANTH_dom"/>
</dbReference>
<feature type="compositionally biased region" description="Low complexity" evidence="3">
    <location>
        <begin position="658"/>
        <end position="671"/>
    </location>
</feature>
<reference evidence="5 6" key="1">
    <citation type="journal article" date="2018" name="Mol. Ecol.">
        <title>The obligate alkalophilic soda-lake fungus Sodiomyces alkalinus has shifted to a protein diet.</title>
        <authorList>
            <person name="Grum-Grzhimaylo A.A."/>
            <person name="Falkoski D.L."/>
            <person name="van den Heuvel J."/>
            <person name="Valero-Jimenez C.A."/>
            <person name="Min B."/>
            <person name="Choi I.G."/>
            <person name="Lipzen A."/>
            <person name="Daum C.G."/>
            <person name="Aanen D.K."/>
            <person name="Tsang A."/>
            <person name="Henrissat B."/>
            <person name="Bilanenko E.N."/>
            <person name="de Vries R.P."/>
            <person name="van Kan J.A.L."/>
            <person name="Grigoriev I.V."/>
            <person name="Debets A.J.M."/>
        </authorList>
    </citation>
    <scope>NUCLEOTIDE SEQUENCE [LARGE SCALE GENOMIC DNA]</scope>
    <source>
        <strain evidence="5 6">F11</strain>
    </source>
</reference>
<dbReference type="InterPro" id="IPR014712">
    <property type="entry name" value="ANTH_dom_sf"/>
</dbReference>
<name>A0A3N2PZI7_SODAK</name>
<evidence type="ECO:0000313" key="6">
    <source>
        <dbReference type="Proteomes" id="UP000272025"/>
    </source>
</evidence>
<feature type="region of interest" description="Disordered" evidence="3">
    <location>
        <begin position="512"/>
        <end position="671"/>
    </location>
</feature>
<dbReference type="AlphaFoldDB" id="A0A3N2PZI7"/>
<comment type="subcellular location">
    <subcellularLocation>
        <location evidence="1">Cytoplasm</location>
    </subcellularLocation>
</comment>
<evidence type="ECO:0000313" key="5">
    <source>
        <dbReference type="EMBL" id="ROT39917.1"/>
    </source>
</evidence>
<dbReference type="InterPro" id="IPR013809">
    <property type="entry name" value="ENTH"/>
</dbReference>
<dbReference type="EMBL" id="ML119053">
    <property type="protein sequence ID" value="ROT39917.1"/>
    <property type="molecule type" value="Genomic_DNA"/>
</dbReference>
<organism evidence="5 6">
    <name type="scientific">Sodiomyces alkalinus (strain CBS 110278 / VKM F-3762 / F11)</name>
    <name type="common">Alkaliphilic filamentous fungus</name>
    <dbReference type="NCBI Taxonomy" id="1314773"/>
    <lineage>
        <taxon>Eukaryota</taxon>
        <taxon>Fungi</taxon>
        <taxon>Dikarya</taxon>
        <taxon>Ascomycota</taxon>
        <taxon>Pezizomycotina</taxon>
        <taxon>Sordariomycetes</taxon>
        <taxon>Hypocreomycetidae</taxon>
        <taxon>Glomerellales</taxon>
        <taxon>Plectosphaerellaceae</taxon>
        <taxon>Sodiomyces</taxon>
    </lineage>
</organism>
<sequence>MSSSFEKSVKGATKIKAAPPKTKYIEHILVATHSGEAGVGEIFRALSNRLRDSTWTVVFKSLITIHLMIREGSPDATLAYLSHHTSLLTITTISDAQTQGRNIRVYARYLQERARAYRDTKYDWVRVKASRLEKLTVEKGLLRETEVIQRQISALLKCDIMEDDHAMEIVQTAFRLLVLDLLALFQAMNQAMINILGHFFELSKPDAERALDIYRQFAKQTDFVVSYLRVARHFEHLTRVEVPKLKHAPTNLKQQLEEYVKDPDFEINRRQYIAELQAKKSGAATGGSKSAATPSDPKPAASSKFPEPNGPSKSQPGALKPEPARGPAPDLIDFFESIEQNQTPMASNLAQQQQPQPLPQSQPQPQHQHQHQHQPFNQIPQQMANPTGFVPNGALQQQQVMGMQQATPAFSNNPYQPQQVANMQSFNPWGQAQQQPQPQPQPQQPQQLQPNFIGAGFGGFTSQPAFQPGVLGPIPQDNVANFQMSSPTGMANLQAPATTNPFRASMMISQQTAGMPPNTNSPPIGSPTNPPGPGGLQRQSTNPFARSPQPSQQQPFGSTSSPPFQSPQHTTSPPGAPLQSMVTGTNPFAKSFGGGSQAQTQQQRPATSGGPLAAQPTGSTNPFRQGAFVNHQTGMGWQNNQQPIGGGLDNLQTVTVFPRPQQQAPWQNQQQ</sequence>
<feature type="domain" description="ENTH" evidence="4">
    <location>
        <begin position="1"/>
        <end position="124"/>
    </location>
</feature>
<dbReference type="PROSITE" id="PS50942">
    <property type="entry name" value="ENTH"/>
    <property type="match status" value="1"/>
</dbReference>
<protein>
    <submittedName>
        <fullName evidence="5">ANTH-domain-containing protein</fullName>
    </submittedName>
</protein>
<evidence type="ECO:0000256" key="2">
    <source>
        <dbReference type="ARBA" id="ARBA00022490"/>
    </source>
</evidence>
<feature type="compositionally biased region" description="Polar residues" evidence="3">
    <location>
        <begin position="597"/>
        <end position="606"/>
    </location>
</feature>
<feature type="compositionally biased region" description="Low complexity" evidence="3">
    <location>
        <begin position="363"/>
        <end position="374"/>
    </location>
</feature>
<keyword evidence="6" id="KW-1185">Reference proteome</keyword>
<gene>
    <name evidence="5" type="ORF">SODALDRAFT_273464</name>
</gene>
<dbReference type="InterPro" id="IPR008942">
    <property type="entry name" value="ENTH_VHS"/>
</dbReference>
<dbReference type="SMART" id="SM00273">
    <property type="entry name" value="ENTH"/>
    <property type="match status" value="1"/>
</dbReference>
<dbReference type="GO" id="GO:0005905">
    <property type="term" value="C:clathrin-coated pit"/>
    <property type="evidence" value="ECO:0007669"/>
    <property type="project" value="TreeGrafter"/>
</dbReference>
<feature type="compositionally biased region" description="Polar residues" evidence="3">
    <location>
        <begin position="630"/>
        <end position="643"/>
    </location>
</feature>
<dbReference type="GO" id="GO:0000149">
    <property type="term" value="F:SNARE binding"/>
    <property type="evidence" value="ECO:0007669"/>
    <property type="project" value="TreeGrafter"/>
</dbReference>
<feature type="compositionally biased region" description="Low complexity" evidence="3">
    <location>
        <begin position="547"/>
        <end position="573"/>
    </location>
</feature>
<keyword evidence="2" id="KW-0963">Cytoplasm</keyword>
<dbReference type="FunFam" id="1.20.58.150:FF:000004">
    <property type="entry name" value="ENTH domain protein"/>
    <property type="match status" value="1"/>
</dbReference>
<dbReference type="PANTHER" id="PTHR22951:SF5">
    <property type="entry name" value="PHOSPHATIDYLINOSITOL-BINDING CLATHRIN ASSEMBLY PROTEIN LAP"/>
    <property type="match status" value="1"/>
</dbReference>
<dbReference type="SUPFAM" id="SSF48464">
    <property type="entry name" value="ENTH/VHS domain"/>
    <property type="match status" value="1"/>
</dbReference>
<dbReference type="GO" id="GO:0048268">
    <property type="term" value="P:clathrin coat assembly"/>
    <property type="evidence" value="ECO:0007669"/>
    <property type="project" value="InterPro"/>
</dbReference>
<dbReference type="SUPFAM" id="SSF89009">
    <property type="entry name" value="GAT-like domain"/>
    <property type="match status" value="1"/>
</dbReference>
<dbReference type="InterPro" id="IPR045192">
    <property type="entry name" value="AP180-like"/>
</dbReference>
<feature type="region of interest" description="Disordered" evidence="3">
    <location>
        <begin position="429"/>
        <end position="472"/>
    </location>
</feature>
<dbReference type="Proteomes" id="UP000272025">
    <property type="component" value="Unassembled WGS sequence"/>
</dbReference>
<dbReference type="Gene3D" id="1.20.58.150">
    <property type="entry name" value="ANTH domain"/>
    <property type="match status" value="1"/>
</dbReference>
<feature type="region of interest" description="Disordered" evidence="3">
    <location>
        <begin position="344"/>
        <end position="374"/>
    </location>
</feature>
<dbReference type="GeneID" id="39576379"/>
<dbReference type="OrthoDB" id="44015at2759"/>
<feature type="compositionally biased region" description="Pro residues" evidence="3">
    <location>
        <begin position="524"/>
        <end position="533"/>
    </location>
</feature>
<evidence type="ECO:0000256" key="1">
    <source>
        <dbReference type="ARBA" id="ARBA00004496"/>
    </source>
</evidence>
<dbReference type="GO" id="GO:0072583">
    <property type="term" value="P:clathrin-dependent endocytosis"/>
    <property type="evidence" value="ECO:0007669"/>
    <property type="project" value="InterPro"/>
</dbReference>
<accession>A0A3N2PZI7</accession>
<dbReference type="RefSeq" id="XP_028467723.1">
    <property type="nucleotide sequence ID" value="XM_028607901.1"/>
</dbReference>
<dbReference type="Pfam" id="PF07651">
    <property type="entry name" value="ANTH"/>
    <property type="match status" value="1"/>
</dbReference>
<feature type="region of interest" description="Disordered" evidence="3">
    <location>
        <begin position="279"/>
        <end position="330"/>
    </location>
</feature>